<comment type="caution">
    <text evidence="2">The sequence shown here is derived from an EMBL/GenBank/DDBJ whole genome shotgun (WGS) entry which is preliminary data.</text>
</comment>
<evidence type="ECO:0000313" key="2">
    <source>
        <dbReference type="EMBL" id="GES81507.1"/>
    </source>
</evidence>
<dbReference type="OrthoDB" id="2371813at2759"/>
<reference evidence="2" key="1">
    <citation type="submission" date="2019-10" db="EMBL/GenBank/DDBJ databases">
        <title>Conservation and host-specific expression of non-tandemly repeated heterogenous ribosome RNA gene in arbuscular mycorrhizal fungi.</title>
        <authorList>
            <person name="Maeda T."/>
            <person name="Kobayashi Y."/>
            <person name="Nakagawa T."/>
            <person name="Ezawa T."/>
            <person name="Yamaguchi K."/>
            <person name="Bino T."/>
            <person name="Nishimoto Y."/>
            <person name="Shigenobu S."/>
            <person name="Kawaguchi M."/>
        </authorList>
    </citation>
    <scope>NUCLEOTIDE SEQUENCE</scope>
    <source>
        <strain evidence="2">HR1</strain>
    </source>
</reference>
<dbReference type="AlphaFoldDB" id="A0A8H3L4V1"/>
<evidence type="ECO:0000256" key="1">
    <source>
        <dbReference type="SAM" id="MobiDB-lite"/>
    </source>
</evidence>
<sequence length="329" mass="37063">MIMNPSQPQYFSARTILEREGGKKFVFIDHPVYGQHRFSLPTIEEISKDYSYYSKSSKKKWINSFMIFRTYLQKSKQKEDYLILGEVSKIASEAWSFATQDVLDACGELETNLRESFKYQRFVPYSNHNPKKSKKNRSTSKKESSSPCFALPPSRDQIYYPSPPMIAVPPPIIATPPPVVTTPMLPPDHIIYSTYLYTPLETPMCDTIGHSEVNNMPLLALPPPLEEITSMFSVSSSQNQLSSLTPSQILTGPNQSFLGNGFSSSISLQIPEEGLTVPTVPTQFNLTLNETVAESDYFDGSSVNIEFESLNLHSISPEDGQNEHCEYQI</sequence>
<accession>A0A8H3L4V1</accession>
<proteinExistence type="predicted"/>
<organism evidence="2 3">
    <name type="scientific">Rhizophagus clarus</name>
    <dbReference type="NCBI Taxonomy" id="94130"/>
    <lineage>
        <taxon>Eukaryota</taxon>
        <taxon>Fungi</taxon>
        <taxon>Fungi incertae sedis</taxon>
        <taxon>Mucoromycota</taxon>
        <taxon>Glomeromycotina</taxon>
        <taxon>Glomeromycetes</taxon>
        <taxon>Glomerales</taxon>
        <taxon>Glomeraceae</taxon>
        <taxon>Rhizophagus</taxon>
    </lineage>
</organism>
<protein>
    <submittedName>
        <fullName evidence="2">Uncharacterized protein</fullName>
    </submittedName>
</protein>
<dbReference type="Proteomes" id="UP000615446">
    <property type="component" value="Unassembled WGS sequence"/>
</dbReference>
<evidence type="ECO:0000313" key="3">
    <source>
        <dbReference type="Proteomes" id="UP000615446"/>
    </source>
</evidence>
<feature type="region of interest" description="Disordered" evidence="1">
    <location>
        <begin position="125"/>
        <end position="154"/>
    </location>
</feature>
<gene>
    <name evidence="2" type="ORF">RCL2_000874900</name>
</gene>
<dbReference type="EMBL" id="BLAL01000057">
    <property type="protein sequence ID" value="GES81507.1"/>
    <property type="molecule type" value="Genomic_DNA"/>
</dbReference>
<feature type="compositionally biased region" description="Basic residues" evidence="1">
    <location>
        <begin position="129"/>
        <end position="139"/>
    </location>
</feature>
<name>A0A8H3L4V1_9GLOM</name>